<dbReference type="OrthoDB" id="6277267at2"/>
<sequence>EFTPSNDDNTLSLPDYEAKSGRVITTTPAEFRVDESGNAIYTIAFNLPSGPSGIKPSLGLNYSSGNKRLSTAGIGWSLSGMSAITRCAKSHFYDDLGNDYVRDVQLDSSDAFCVDGQRLIKVSGGIYRTEQDSFTDYKVIGSLSNILGFKATTKSGETHYYGNTNGANSAVQFVISQLTNNRSIANTWLRSSIVDMYDNTIRYYYQSPTNDLNQEVVLDKVTYGVTKVKMHYRETSEPQNGFRFGAPYKHTSVLDKVEINNRNTALRQYELSYKDEAQGRRLEQVKVCQFNVCAEPIKFGWSDELMNSSLYSSTDKESFSLGRPENVSTMVAADLYGDGYSDLVSYDGHGKWTVTYGESGLTDWITLSSQDERYRPKAIASDFNGDGRADVLISSKSKRGKITWYLLYQEGEVTSERVCPPSSTNVGQFEDDPLPKCFHRPKVGKLLYKVITSLSGQDRALQPVDINGDGLLDIAYGNATEKVEYRLNTVSTLGRVSFGPVKTAFKKSALSSTAFSESDYTQFSLGKVMWGDINGDGLSDALTEVKVYDTQRGLKIIGAEIHYAINQGNGQFNPHKGASVRGATVGHYEGFNKTLLVDLNGDGLQDLLYHYFNSWYAKLSNGNGFEPKISVFPRESFGQDDLFVANLDSDLRTEIITFISQSRASGRVYRFDPKSNAFAFKTYLGFSRHETDTVNYALLPGDFNGDGGVDWMRVRYERTSVSVDKFTQLRWGRNEGAITASYSRAGQNLVRYKPLTDESVYEGRVEAKFPIISAKGPAYVVSEVRSTNVISGTNGHDQTASVKYKYANMALHGQGRGYLGFGKLTTIDSRDDNYDIVTSTLYHQGFAEEQTGKTKTYLKHPELVGMPVYTEQKMVNKNNSGDVIVLSQSANSYVTKTTKNKVEASVKRSPYFTHISRSVEKSYFLDGGTTGVDYSQGNLKSTTTTTQSYDTRGNLTSSLVTLADANAQVFKTQTRNEYVASPSSCAVLSSAAQGFASDYGRYGRLTCSVVTKTNSEGQSDTRKSEFAYNSDGVLYKEVVNAQSASQAVITTYGFDSFGNRNRTTVSGKGLTQGSDYQGTPQYSGTDKRVSSVTFDQATGRFVTSKTNALGHTVCFNVDPVTGWIKSKTVNVTSCENTAFGLTTYYTYNAFGQITGEQAPNGNVTLISRETTSGYGSLEKTFSSGHQPHSQYFDRAGRPFKQVSRGYNNQVSVTRSEYDKFGNNYRTSIALDSDRLPSSDEWQTSEFDILGRVIETSTPSFGGSRLQVSTRYEGFTVKEVHDGGAVRVTKTRTYDVAGQLKSTTDNSGGVAGATASRITYNYDAYGQLESTTDSSNNQIRMEYDPLGNKIKTIDPDKGTWQYRYSVFGELKWQKDANGQVTWINYDSLGRVKQRISNAESNAAQSRCFAYDELGLGTKSAEWVMDGHACNSATTIHQKSYVYDALLRPEIVLTESWVDGKHVKQTQNTAYDKLGRVYFSALSGSFGVGYEYDADGFIVAEHGIRYDSETDTVEQKELSRVHDRNFRGQPTRINYLGGQSQSFLYDTYTGLSSGMSAQGMSNALNASATSLSANYDYNAFGQLAQRTVNGLYRQ</sequence>
<dbReference type="Gene3D" id="2.130.10.130">
    <property type="entry name" value="Integrin alpha, N-terminal"/>
    <property type="match status" value="1"/>
</dbReference>
<dbReference type="NCBIfam" id="TIGR01643">
    <property type="entry name" value="YD_repeat_2x"/>
    <property type="match status" value="1"/>
</dbReference>
<dbReference type="InterPro" id="IPR006530">
    <property type="entry name" value="YD"/>
</dbReference>
<dbReference type="InterPro" id="IPR031325">
    <property type="entry name" value="RHS_repeat"/>
</dbReference>
<dbReference type="Proteomes" id="UP000228621">
    <property type="component" value="Unassembled WGS sequence"/>
</dbReference>
<proteinExistence type="predicted"/>
<evidence type="ECO:0000313" key="3">
    <source>
        <dbReference type="Proteomes" id="UP000228621"/>
    </source>
</evidence>
<dbReference type="SUPFAM" id="SSF69318">
    <property type="entry name" value="Integrin alpha N-terminal domain"/>
    <property type="match status" value="1"/>
</dbReference>
<dbReference type="RefSeq" id="WP_143484389.1">
    <property type="nucleotide sequence ID" value="NZ_NKHF01000144.1"/>
</dbReference>
<dbReference type="InterPro" id="IPR028994">
    <property type="entry name" value="Integrin_alpha_N"/>
</dbReference>
<evidence type="ECO:0008006" key="4">
    <source>
        <dbReference type="Google" id="ProtNLM"/>
    </source>
</evidence>
<reference evidence="3" key="1">
    <citation type="journal article" date="2019" name="Genome Announc.">
        <title>Draft Genome Sequence of Pseudoalteromonas piscicida Strain 36Y ROTHPW, an Hypersaline Seawater Isolate from the South Coast of Sonora, Mexico.</title>
        <authorList>
            <person name="Sanchez-Diaz R."/>
            <person name="Molina-Garza Z.J."/>
            <person name="Cruz-Suarez L.E."/>
            <person name="Selvin J."/>
            <person name="Kiran G.S."/>
            <person name="Ibarra-Gamez J.C."/>
            <person name="Gomez-Gil B."/>
            <person name="Galaviz-Silva L."/>
        </authorList>
    </citation>
    <scope>NUCLEOTIDE SEQUENCE [LARGE SCALE GENOMIC DNA]</scope>
    <source>
        <strain evidence="3">36Y_RITHPW</strain>
    </source>
</reference>
<comment type="caution">
    <text evidence="2">The sequence shown here is derived from an EMBL/GenBank/DDBJ whole genome shotgun (WGS) entry which is preliminary data.</text>
</comment>
<organism evidence="2 3">
    <name type="scientific">Pseudoalteromonas piscicida</name>
    <dbReference type="NCBI Taxonomy" id="43662"/>
    <lineage>
        <taxon>Bacteria</taxon>
        <taxon>Pseudomonadati</taxon>
        <taxon>Pseudomonadota</taxon>
        <taxon>Gammaproteobacteria</taxon>
        <taxon>Alteromonadales</taxon>
        <taxon>Pseudoalteromonadaceae</taxon>
        <taxon>Pseudoalteromonas</taxon>
    </lineage>
</organism>
<dbReference type="PANTHER" id="PTHR32305">
    <property type="match status" value="1"/>
</dbReference>
<protein>
    <recommendedName>
        <fullName evidence="4">Insecticide toxin TcdB middle/N-terminal domain-containing protein</fullName>
    </recommendedName>
</protein>
<evidence type="ECO:0000256" key="1">
    <source>
        <dbReference type="SAM" id="MobiDB-lite"/>
    </source>
</evidence>
<keyword evidence="3" id="KW-1185">Reference proteome</keyword>
<accession>A0A2A5JJF4</accession>
<dbReference type="Pfam" id="PF05593">
    <property type="entry name" value="RHS_repeat"/>
    <property type="match status" value="1"/>
</dbReference>
<feature type="region of interest" description="Disordered" evidence="1">
    <location>
        <begin position="1065"/>
        <end position="1084"/>
    </location>
</feature>
<gene>
    <name evidence="2" type="ORF">CEX98_22085</name>
</gene>
<dbReference type="PANTHER" id="PTHR32305:SF15">
    <property type="entry name" value="PROTEIN RHSA-RELATED"/>
    <property type="match status" value="1"/>
</dbReference>
<name>A0A2A5JJF4_PSEO7</name>
<feature type="non-terminal residue" evidence="2">
    <location>
        <position position="1"/>
    </location>
</feature>
<dbReference type="EMBL" id="NKHF01000144">
    <property type="protein sequence ID" value="PCK29578.1"/>
    <property type="molecule type" value="Genomic_DNA"/>
</dbReference>
<dbReference type="InterPro" id="IPR050708">
    <property type="entry name" value="T6SS_VgrG/RHS"/>
</dbReference>
<feature type="non-terminal residue" evidence="2">
    <location>
        <position position="1592"/>
    </location>
</feature>
<dbReference type="Gene3D" id="2.180.10.10">
    <property type="entry name" value="RHS repeat-associated core"/>
    <property type="match status" value="3"/>
</dbReference>
<evidence type="ECO:0000313" key="2">
    <source>
        <dbReference type="EMBL" id="PCK29578.1"/>
    </source>
</evidence>